<keyword evidence="6 12" id="KW-0812">Transmembrane</keyword>
<feature type="region of interest" description="Disordered" evidence="11">
    <location>
        <begin position="114"/>
        <end position="195"/>
    </location>
</feature>
<keyword evidence="4" id="KW-1003">Cell membrane</keyword>
<evidence type="ECO:0000256" key="1">
    <source>
        <dbReference type="ARBA" id="ARBA00004651"/>
    </source>
</evidence>
<dbReference type="OMA" id="QWKRVIE"/>
<dbReference type="InterPro" id="IPR002523">
    <property type="entry name" value="MgTranspt_CorA/ZnTranspt_ZntB"/>
</dbReference>
<keyword evidence="5" id="KW-0997">Cell inner membrane</keyword>
<keyword evidence="9" id="KW-0406">Ion transport</keyword>
<dbReference type="InterPro" id="IPR045863">
    <property type="entry name" value="CorA_TM1_TM2"/>
</dbReference>
<keyword evidence="10 12" id="KW-0472">Membrane</keyword>
<dbReference type="InterPro" id="IPR045861">
    <property type="entry name" value="CorA_cytoplasmic_dom"/>
</dbReference>
<dbReference type="FunFam" id="1.20.58.340:FF:000001">
    <property type="entry name" value="Magnesium transport protein CorA"/>
    <property type="match status" value="1"/>
</dbReference>
<keyword evidence="8 12" id="KW-1133">Transmembrane helix</keyword>
<evidence type="ECO:0000313" key="14">
    <source>
        <dbReference type="Proteomes" id="UP000037923"/>
    </source>
</evidence>
<keyword evidence="3" id="KW-0813">Transport</keyword>
<feature type="compositionally biased region" description="Basic residues" evidence="11">
    <location>
        <begin position="170"/>
        <end position="182"/>
    </location>
</feature>
<dbReference type="VEuPathDB" id="TriTrypDB:LpyrH10_26_0390"/>
<keyword evidence="14" id="KW-1185">Reference proteome</keyword>
<protein>
    <submittedName>
        <fullName evidence="13">MGT1 magnesium transporter (MGT1)</fullName>
    </submittedName>
</protein>
<dbReference type="OrthoDB" id="165352at2759"/>
<feature type="compositionally biased region" description="Low complexity" evidence="11">
    <location>
        <begin position="183"/>
        <end position="194"/>
    </location>
</feature>
<dbReference type="GO" id="GO:0005886">
    <property type="term" value="C:plasma membrane"/>
    <property type="evidence" value="ECO:0007669"/>
    <property type="project" value="UniProtKB-SubCell"/>
</dbReference>
<feature type="compositionally biased region" description="Low complexity" evidence="11">
    <location>
        <begin position="1"/>
        <end position="47"/>
    </location>
</feature>
<evidence type="ECO:0000256" key="3">
    <source>
        <dbReference type="ARBA" id="ARBA00022448"/>
    </source>
</evidence>
<feature type="region of interest" description="Disordered" evidence="11">
    <location>
        <begin position="1"/>
        <end position="60"/>
    </location>
</feature>
<dbReference type="EMBL" id="LGTL01000026">
    <property type="protein sequence ID" value="KPA75065.1"/>
    <property type="molecule type" value="Genomic_DNA"/>
</dbReference>
<comment type="subcellular location">
    <subcellularLocation>
        <location evidence="1">Cell membrane</location>
        <topology evidence="1">Multi-pass membrane protein</topology>
    </subcellularLocation>
</comment>
<comment type="similarity">
    <text evidence="2">Belongs to the CorA metal ion transporter (MIT) (TC 1.A.35) family.</text>
</comment>
<feature type="transmembrane region" description="Helical" evidence="12">
    <location>
        <begin position="779"/>
        <end position="800"/>
    </location>
</feature>
<dbReference type="Gene3D" id="1.20.58.340">
    <property type="entry name" value="Magnesium transport protein CorA, transmembrane region"/>
    <property type="match status" value="1"/>
</dbReference>
<dbReference type="RefSeq" id="XP_015653504.1">
    <property type="nucleotide sequence ID" value="XM_015807846.1"/>
</dbReference>
<dbReference type="RefSeq" id="XP_015653502.1">
    <property type="nucleotide sequence ID" value="XM_015807844.1"/>
</dbReference>
<sequence length="836" mass="92009">MSDSGQATAAPPAAPASAAEQQQETQPSQPQLSTPSALSSPSLGLQPESKSETSGRTPHVRLHDLTTAADLRCSFSHPYIAGPLEIMESIKGLHELHQQGGLTHEEFTHAKQQILDSGSSVASVPSTKSKRSRNRRHRRRGRHSSRSSSSSDAKGTRGKRSRSSGDKSHAKTRSSRGSHSRRSSSSSSSSDSSSNRFIVVPRANVWRSLNARLDDTSIDHDSAILHPAASPCGFAAARSPLLSAGGGGGITGSSGPRMAGVDEAVYPVAPQPMERRRVAGYESLPSDDALAQRGAAGAGGNVASPNAAGGFPPLPNSVAVSGSGRGAGSAAVASALARLPGSFTGSDNREKAAKYGTFLNREEAIRVGTDSSVRAELNREDVVHVKYFNSRGRSGSHFSDVELHASEMRDPVFLHKGRAQVVLVKQPASSSGTLRSKEDAAVLGLPSVDSQVFHLPEMTPDERKAWEEMTSLPSRSSRSPSSKSSYLEQSLNWYWIAVTGRDPSRKRYNATLRFLTNRFKLCESFLVDREHMLVLPQVCESPNYPGQYLLNMRVATDKIAISDDSVMELTNRWIIVVDLKQHVVITLHRVDTHSMANLRLLWRKVIENNDVSFQEFLLKIIDDAIRTYQTSIDVHADILDKCEAKLFVETTTNAGRVASGHYVDMRILHHFAGSSRSPFLRRLLDDQDRSPMNKGEMNSFLHHLHRRTSVQHRMLNLTQVVLAKAFTKLRLCSREMADQMCASCIEISDRALEVRDDAKTLLDLHISLQSFRTNELMAVLTRVSLLFTPVTFLAGVYGMNFQKHFPELTWDYGYPCFWVMCIVLMVVMRVCFLRER</sequence>
<dbReference type="SUPFAM" id="SSF144083">
    <property type="entry name" value="Magnesium transport protein CorA, transmembrane region"/>
    <property type="match status" value="1"/>
</dbReference>
<evidence type="ECO:0000256" key="12">
    <source>
        <dbReference type="SAM" id="Phobius"/>
    </source>
</evidence>
<dbReference type="GO" id="GO:0015095">
    <property type="term" value="F:magnesium ion transmembrane transporter activity"/>
    <property type="evidence" value="ECO:0007669"/>
    <property type="project" value="TreeGrafter"/>
</dbReference>
<evidence type="ECO:0000313" key="13">
    <source>
        <dbReference type="EMBL" id="KPA75063.1"/>
    </source>
</evidence>
<dbReference type="GO" id="GO:0050897">
    <property type="term" value="F:cobalt ion binding"/>
    <property type="evidence" value="ECO:0007669"/>
    <property type="project" value="TreeGrafter"/>
</dbReference>
<dbReference type="GO" id="GO:0015087">
    <property type="term" value="F:cobalt ion transmembrane transporter activity"/>
    <property type="evidence" value="ECO:0007669"/>
    <property type="project" value="TreeGrafter"/>
</dbReference>
<proteinExistence type="inferred from homology"/>
<evidence type="ECO:0000256" key="10">
    <source>
        <dbReference type="ARBA" id="ARBA00023136"/>
    </source>
</evidence>
<evidence type="ECO:0000256" key="4">
    <source>
        <dbReference type="ARBA" id="ARBA00022475"/>
    </source>
</evidence>
<comment type="caution">
    <text evidence="13">The sequence shown here is derived from an EMBL/GenBank/DDBJ whole genome shotgun (WGS) entry which is preliminary data.</text>
</comment>
<evidence type="ECO:0000256" key="8">
    <source>
        <dbReference type="ARBA" id="ARBA00022989"/>
    </source>
</evidence>
<evidence type="ECO:0000256" key="11">
    <source>
        <dbReference type="SAM" id="MobiDB-lite"/>
    </source>
</evidence>
<feature type="transmembrane region" description="Helical" evidence="12">
    <location>
        <begin position="812"/>
        <end position="832"/>
    </location>
</feature>
<reference evidence="13 14" key="1">
    <citation type="submission" date="2015-07" db="EMBL/GenBank/DDBJ databases">
        <title>High-quality genome of monoxenous trypanosomatid Leptomonas pyrrhocoris.</title>
        <authorList>
            <person name="Flegontov P."/>
            <person name="Butenko A."/>
            <person name="Firsov S."/>
            <person name="Vlcek C."/>
            <person name="Logacheva M.D."/>
            <person name="Field M."/>
            <person name="Filatov D."/>
            <person name="Flegontova O."/>
            <person name="Gerasimov E."/>
            <person name="Jackson A.P."/>
            <person name="Kelly S."/>
            <person name="Opperdoes F."/>
            <person name="O'Reilly A."/>
            <person name="Votypka J."/>
            <person name="Yurchenko V."/>
            <person name="Lukes J."/>
        </authorList>
    </citation>
    <scope>NUCLEOTIDE SEQUENCE [LARGE SCALE GENOMIC DNA]</scope>
    <source>
        <strain evidence="13">H10</strain>
    </source>
</reference>
<dbReference type="Proteomes" id="UP000037923">
    <property type="component" value="Unassembled WGS sequence"/>
</dbReference>
<dbReference type="AlphaFoldDB" id="A0A0M9FSD7"/>
<dbReference type="EMBL" id="LGTL01000026">
    <property type="protein sequence ID" value="KPA75062.1"/>
    <property type="molecule type" value="Genomic_DNA"/>
</dbReference>
<dbReference type="SUPFAM" id="SSF143865">
    <property type="entry name" value="CorA soluble domain-like"/>
    <property type="match status" value="1"/>
</dbReference>
<evidence type="ECO:0000256" key="5">
    <source>
        <dbReference type="ARBA" id="ARBA00022519"/>
    </source>
</evidence>
<dbReference type="PANTHER" id="PTHR46494">
    <property type="entry name" value="CORA FAMILY METAL ION TRANSPORTER (EUROFUNG)"/>
    <property type="match status" value="1"/>
</dbReference>
<dbReference type="RefSeq" id="XP_015653503.1">
    <property type="nucleotide sequence ID" value="XM_015807845.1"/>
</dbReference>
<feature type="compositionally biased region" description="Polar residues" evidence="11">
    <location>
        <begin position="114"/>
        <end position="127"/>
    </location>
</feature>
<dbReference type="GeneID" id="26909027"/>
<feature type="compositionally biased region" description="Basic residues" evidence="11">
    <location>
        <begin position="128"/>
        <end position="145"/>
    </location>
</feature>
<dbReference type="RefSeq" id="XP_015653501.1">
    <property type="nucleotide sequence ID" value="XM_015807843.1"/>
</dbReference>
<organism evidence="13 14">
    <name type="scientific">Leptomonas pyrrhocoris</name>
    <name type="common">Firebug parasite</name>
    <dbReference type="NCBI Taxonomy" id="157538"/>
    <lineage>
        <taxon>Eukaryota</taxon>
        <taxon>Discoba</taxon>
        <taxon>Euglenozoa</taxon>
        <taxon>Kinetoplastea</taxon>
        <taxon>Metakinetoplastina</taxon>
        <taxon>Trypanosomatida</taxon>
        <taxon>Trypanosomatidae</taxon>
        <taxon>Leishmaniinae</taxon>
        <taxon>Leptomonas</taxon>
    </lineage>
</organism>
<keyword evidence="7" id="KW-0460">Magnesium</keyword>
<accession>A0A0M9FSD7</accession>
<evidence type="ECO:0000256" key="6">
    <source>
        <dbReference type="ARBA" id="ARBA00022692"/>
    </source>
</evidence>
<dbReference type="Pfam" id="PF01544">
    <property type="entry name" value="CorA"/>
    <property type="match status" value="1"/>
</dbReference>
<evidence type="ECO:0000256" key="2">
    <source>
        <dbReference type="ARBA" id="ARBA00009765"/>
    </source>
</evidence>
<dbReference type="EMBL" id="LGTL01000026">
    <property type="protein sequence ID" value="KPA75063.1"/>
    <property type="molecule type" value="Genomic_DNA"/>
</dbReference>
<name>A0A0M9FSD7_LEPPY</name>
<gene>
    <name evidence="13" type="ORF">ABB37_08744</name>
</gene>
<evidence type="ECO:0000256" key="9">
    <source>
        <dbReference type="ARBA" id="ARBA00023065"/>
    </source>
</evidence>
<dbReference type="GO" id="GO:0000287">
    <property type="term" value="F:magnesium ion binding"/>
    <property type="evidence" value="ECO:0007669"/>
    <property type="project" value="TreeGrafter"/>
</dbReference>
<dbReference type="EMBL" id="LGTL01000026">
    <property type="protein sequence ID" value="KPA75064.1"/>
    <property type="molecule type" value="Genomic_DNA"/>
</dbReference>
<evidence type="ECO:0000256" key="7">
    <source>
        <dbReference type="ARBA" id="ARBA00022842"/>
    </source>
</evidence>
<dbReference type="PANTHER" id="PTHR46494:SF1">
    <property type="entry name" value="CORA FAMILY METAL ION TRANSPORTER (EUROFUNG)"/>
    <property type="match status" value="1"/>
</dbReference>